<dbReference type="EMBL" id="BK016005">
    <property type="protein sequence ID" value="DAF89264.1"/>
    <property type="molecule type" value="Genomic_DNA"/>
</dbReference>
<evidence type="ECO:0000313" key="1">
    <source>
        <dbReference type="EMBL" id="DAF89264.1"/>
    </source>
</evidence>
<reference evidence="1" key="1">
    <citation type="journal article" date="2021" name="Proc. Natl. Acad. Sci. U.S.A.">
        <title>A Catalog of Tens of Thousands of Viruses from Human Metagenomes Reveals Hidden Associations with Chronic Diseases.</title>
        <authorList>
            <person name="Tisza M.J."/>
            <person name="Buck C.B."/>
        </authorList>
    </citation>
    <scope>NUCLEOTIDE SEQUENCE</scope>
    <source>
        <strain evidence="1">Ct6GI21</strain>
    </source>
</reference>
<name>A0A8S5U472_9CAUD</name>
<accession>A0A8S5U472</accession>
<sequence>MFYPALNRQDFLYKIFKNHLHFTFLCVTIQIC</sequence>
<organism evidence="1">
    <name type="scientific">Siphoviridae sp. ct6GI21</name>
    <dbReference type="NCBI Taxonomy" id="2825340"/>
    <lineage>
        <taxon>Viruses</taxon>
        <taxon>Duplodnaviria</taxon>
        <taxon>Heunggongvirae</taxon>
        <taxon>Uroviricota</taxon>
        <taxon>Caudoviricetes</taxon>
    </lineage>
</organism>
<protein>
    <submittedName>
        <fullName evidence="1">Uncharacterized protein</fullName>
    </submittedName>
</protein>
<proteinExistence type="predicted"/>